<dbReference type="OrthoDB" id="9759676at2"/>
<comment type="subcellular location">
    <subcellularLocation>
        <location evidence="1">Membrane</location>
        <topology evidence="1">Multi-pass membrane protein</topology>
    </subcellularLocation>
</comment>
<evidence type="ECO:0000256" key="2">
    <source>
        <dbReference type="ARBA" id="ARBA00022692"/>
    </source>
</evidence>
<gene>
    <name evidence="6" type="ORF">SAMN04489742_4349</name>
</gene>
<dbReference type="Proteomes" id="UP000181917">
    <property type="component" value="Unassembled WGS sequence"/>
</dbReference>
<evidence type="ECO:0000256" key="3">
    <source>
        <dbReference type="ARBA" id="ARBA00022989"/>
    </source>
</evidence>
<dbReference type="PANTHER" id="PTHR47704">
    <property type="entry name" value="POTASSIUM TRANSPORTER KIMA"/>
    <property type="match status" value="1"/>
</dbReference>
<dbReference type="Pfam" id="PF13520">
    <property type="entry name" value="AA_permease_2"/>
    <property type="match status" value="1"/>
</dbReference>
<keyword evidence="2 5" id="KW-0812">Transmembrane</keyword>
<evidence type="ECO:0000256" key="4">
    <source>
        <dbReference type="ARBA" id="ARBA00023136"/>
    </source>
</evidence>
<dbReference type="Gene3D" id="1.20.1740.10">
    <property type="entry name" value="Amino acid/polyamine transporter I"/>
    <property type="match status" value="1"/>
</dbReference>
<sequence>MLTSLNALKRILVGRPFRTERAKAQPLPQRLALPVFSANALSSVAYSPDEILLTLALAGVAAVALSPLVGLAVMVVLLVIVASYRQSVHAYPSGGDYQIASENLGKNAGITVGSALMFDYVLTVAVSMSSAAHYVIAAFPTLRGWQTTAAVAGVVILALLHLRGLRRGGRSVAIPTYAFVGLILLMCLVGFIQDMSGQLQLAPSAGLDIVPDAEFQAGLTGLAGALLVLRAFSTGAAALTGVETPAGNVQAFQPPRARNAATALLVLGVAATVMTMAVLYLARATRVHVVQVPAEQLRLNGGPLPADYLQTPVISQLAATVFDRGNVLFYLVLAATGLILVLASHSAFTAFPSLASILATDGFLPRQLRTRGDRLSYSNGVMALAGAALVLILIFEADVTELIQLYVVGVFVSFTFSQLGMIKHFSRQIRSTPHKPVRRRMARSRVINLIGFIMTATVLVVVLVSKFVFGAWIAVAGILILALIMYSIHRHYEQVAQELAVDENQPATALPSRVHAVILVSHVRKPVLRALAFARASRPSKLDAVIVDIDEEETKATLADWERYKIPVPITVLASPYRDTTVPIIEYIKNIRRDSPRDLVVVYIPEYVVGRWWEQLVHNQTALRIKTRLHFEPGVMVASVPWQLASSDAVRKYQEFPNGAGR</sequence>
<dbReference type="STRING" id="37928.SAMN04489742_4349"/>
<dbReference type="AlphaFoldDB" id="A0A1H1GV73"/>
<feature type="transmembrane region" description="Helical" evidence="5">
    <location>
        <begin position="375"/>
        <end position="397"/>
    </location>
</feature>
<keyword evidence="7" id="KW-1185">Reference proteome</keyword>
<evidence type="ECO:0000256" key="1">
    <source>
        <dbReference type="ARBA" id="ARBA00004141"/>
    </source>
</evidence>
<evidence type="ECO:0000313" key="7">
    <source>
        <dbReference type="Proteomes" id="UP000181917"/>
    </source>
</evidence>
<dbReference type="EMBL" id="FNKH01000002">
    <property type="protein sequence ID" value="SDR17049.1"/>
    <property type="molecule type" value="Genomic_DNA"/>
</dbReference>
<feature type="transmembrane region" description="Helical" evidence="5">
    <location>
        <begin position="260"/>
        <end position="282"/>
    </location>
</feature>
<proteinExistence type="predicted"/>
<dbReference type="PANTHER" id="PTHR47704:SF1">
    <property type="entry name" value="POTASSIUM TRANSPORTER KIMA"/>
    <property type="match status" value="1"/>
</dbReference>
<feature type="transmembrane region" description="Helical" evidence="5">
    <location>
        <begin position="174"/>
        <end position="195"/>
    </location>
</feature>
<dbReference type="KEGG" id="acry:AC20117_17630"/>
<dbReference type="GO" id="GO:0016020">
    <property type="term" value="C:membrane"/>
    <property type="evidence" value="ECO:0007669"/>
    <property type="project" value="UniProtKB-SubCell"/>
</dbReference>
<feature type="transmembrane region" description="Helical" evidence="5">
    <location>
        <begin position="403"/>
        <end position="425"/>
    </location>
</feature>
<organism evidence="6 7">
    <name type="scientific">Crystallibacter crystallopoietes</name>
    <dbReference type="NCBI Taxonomy" id="37928"/>
    <lineage>
        <taxon>Bacteria</taxon>
        <taxon>Bacillati</taxon>
        <taxon>Actinomycetota</taxon>
        <taxon>Actinomycetes</taxon>
        <taxon>Micrococcales</taxon>
        <taxon>Micrococcaceae</taxon>
        <taxon>Crystallibacter</taxon>
    </lineage>
</organism>
<dbReference type="InterPro" id="IPR002293">
    <property type="entry name" value="AA/rel_permease1"/>
</dbReference>
<evidence type="ECO:0000313" key="6">
    <source>
        <dbReference type="EMBL" id="SDR17049.1"/>
    </source>
</evidence>
<accession>A0A1H1GV73</accession>
<dbReference type="GO" id="GO:0022857">
    <property type="term" value="F:transmembrane transporter activity"/>
    <property type="evidence" value="ECO:0007669"/>
    <property type="project" value="InterPro"/>
</dbReference>
<reference evidence="6 7" key="1">
    <citation type="submission" date="2016-10" db="EMBL/GenBank/DDBJ databases">
        <authorList>
            <person name="de Groot N.N."/>
        </authorList>
    </citation>
    <scope>NUCLEOTIDE SEQUENCE [LARGE SCALE GENOMIC DNA]</scope>
    <source>
        <strain evidence="6 7">DSM 20117</strain>
    </source>
</reference>
<name>A0A1H1GV73_9MICC</name>
<evidence type="ECO:0000256" key="5">
    <source>
        <dbReference type="SAM" id="Phobius"/>
    </source>
</evidence>
<dbReference type="RefSeq" id="WP_074702551.1">
    <property type="nucleotide sequence ID" value="NZ_CP018863.1"/>
</dbReference>
<feature type="transmembrane region" description="Helical" evidence="5">
    <location>
        <begin position="120"/>
        <end position="139"/>
    </location>
</feature>
<keyword evidence="3 5" id="KW-1133">Transmembrane helix</keyword>
<protein>
    <submittedName>
        <fullName evidence="6">Amino acid transporter</fullName>
    </submittedName>
</protein>
<feature type="transmembrane region" description="Helical" evidence="5">
    <location>
        <begin position="469"/>
        <end position="488"/>
    </location>
</feature>
<keyword evidence="4 5" id="KW-0472">Membrane</keyword>
<feature type="transmembrane region" description="Helical" evidence="5">
    <location>
        <begin position="215"/>
        <end position="239"/>
    </location>
</feature>
<feature type="transmembrane region" description="Helical" evidence="5">
    <location>
        <begin position="51"/>
        <end position="81"/>
    </location>
</feature>
<feature type="transmembrane region" description="Helical" evidence="5">
    <location>
        <begin position="145"/>
        <end position="162"/>
    </location>
</feature>
<dbReference type="InterPro" id="IPR053153">
    <property type="entry name" value="APC_K+_Transporter"/>
</dbReference>
<feature type="transmembrane region" description="Helical" evidence="5">
    <location>
        <begin position="446"/>
        <end position="463"/>
    </location>
</feature>
<feature type="transmembrane region" description="Helical" evidence="5">
    <location>
        <begin position="327"/>
        <end position="354"/>
    </location>
</feature>